<dbReference type="Pfam" id="PF19326">
    <property type="entry name" value="AMP_deaminase"/>
    <property type="match status" value="1"/>
</dbReference>
<dbReference type="Proteomes" id="UP000663836">
    <property type="component" value="Unassembled WGS sequence"/>
</dbReference>
<dbReference type="InterPro" id="IPR006329">
    <property type="entry name" value="AMPD"/>
</dbReference>
<comment type="caution">
    <text evidence="2">The sequence shown here is derived from an EMBL/GenBank/DDBJ whole genome shotgun (WGS) entry which is preliminary data.</text>
</comment>
<organism evidence="2 3">
    <name type="scientific">Rotaria sordida</name>
    <dbReference type="NCBI Taxonomy" id="392033"/>
    <lineage>
        <taxon>Eukaryota</taxon>
        <taxon>Metazoa</taxon>
        <taxon>Spiralia</taxon>
        <taxon>Gnathifera</taxon>
        <taxon>Rotifera</taxon>
        <taxon>Eurotatoria</taxon>
        <taxon>Bdelloidea</taxon>
        <taxon>Philodinida</taxon>
        <taxon>Philodinidae</taxon>
        <taxon>Rotaria</taxon>
    </lineage>
</organism>
<gene>
    <name evidence="2" type="ORF">JBS370_LOCUS29784</name>
</gene>
<dbReference type="AlphaFoldDB" id="A0A819SMJ6"/>
<name>A0A819SMJ6_9BILA</name>
<evidence type="ECO:0000256" key="1">
    <source>
        <dbReference type="ARBA" id="ARBA00006676"/>
    </source>
</evidence>
<protein>
    <submittedName>
        <fullName evidence="2">Uncharacterized protein</fullName>
    </submittedName>
</protein>
<feature type="non-terminal residue" evidence="2">
    <location>
        <position position="52"/>
    </location>
</feature>
<proteinExistence type="inferred from homology"/>
<evidence type="ECO:0000313" key="2">
    <source>
        <dbReference type="EMBL" id="CAF4064424.1"/>
    </source>
</evidence>
<accession>A0A819SMJ6</accession>
<reference evidence="2" key="1">
    <citation type="submission" date="2021-02" db="EMBL/GenBank/DDBJ databases">
        <authorList>
            <person name="Nowell W R."/>
        </authorList>
    </citation>
    <scope>NUCLEOTIDE SEQUENCE</scope>
</reference>
<evidence type="ECO:0000313" key="3">
    <source>
        <dbReference type="Proteomes" id="UP000663836"/>
    </source>
</evidence>
<dbReference type="GO" id="GO:0032264">
    <property type="term" value="P:IMP salvage"/>
    <property type="evidence" value="ECO:0007669"/>
    <property type="project" value="InterPro"/>
</dbReference>
<dbReference type="EMBL" id="CAJOBD010006572">
    <property type="protein sequence ID" value="CAF4064424.1"/>
    <property type="molecule type" value="Genomic_DNA"/>
</dbReference>
<dbReference type="GO" id="GO:0003876">
    <property type="term" value="F:AMP deaminase activity"/>
    <property type="evidence" value="ECO:0007669"/>
    <property type="project" value="InterPro"/>
</dbReference>
<sequence length="52" mass="6176">YKQPGIADNDIRRSNVPNIRIGHRYEVLCEELRLLKVAYHSRQEEDTTEDSF</sequence>
<comment type="similarity">
    <text evidence="1">Belongs to the metallo-dependent hydrolases superfamily. Adenosine and AMP deaminases family.</text>
</comment>